<evidence type="ECO:0000313" key="3">
    <source>
        <dbReference type="Proteomes" id="UP001596166"/>
    </source>
</evidence>
<feature type="domain" description="Fe2OG dioxygenase" evidence="1">
    <location>
        <begin position="95"/>
        <end position="197"/>
    </location>
</feature>
<keyword evidence="2" id="KW-0223">Dioxygenase</keyword>
<dbReference type="InterPro" id="IPR032857">
    <property type="entry name" value="ALKBH4"/>
</dbReference>
<dbReference type="RefSeq" id="WP_376997186.1">
    <property type="nucleotide sequence ID" value="NZ_JBHSLC010000046.1"/>
</dbReference>
<sequence>MSANVPLITAREEGQQIPGLTLNNDWIGKTEESQLLKQVDGGNWRNDLKRRVQHYGFRYDYRTRSVLPADHLGPLPGWLAVLAGRLVDKGVFSTVPDQVIVNEYLTGQGISAHIDCVPCFGDTIAILSLGCSVVMTFQCSATGARHDMILPACSLLRLSGPARYDWLHGIPARKSDMINGMKTQRLRRVSLTFRSVVIGA</sequence>
<name>A0ABW0GBP9_9PROT</name>
<dbReference type="EMBL" id="JBHSLC010000046">
    <property type="protein sequence ID" value="MFC5357543.1"/>
    <property type="molecule type" value="Genomic_DNA"/>
</dbReference>
<dbReference type="PROSITE" id="PS51471">
    <property type="entry name" value="FE2OG_OXY"/>
    <property type="match status" value="1"/>
</dbReference>
<reference evidence="3" key="1">
    <citation type="journal article" date="2019" name="Int. J. Syst. Evol. Microbiol.">
        <title>The Global Catalogue of Microorganisms (GCM) 10K type strain sequencing project: providing services to taxonomists for standard genome sequencing and annotation.</title>
        <authorList>
            <consortium name="The Broad Institute Genomics Platform"/>
            <consortium name="The Broad Institute Genome Sequencing Center for Infectious Disease"/>
            <person name="Wu L."/>
            <person name="Ma J."/>
        </authorList>
    </citation>
    <scope>NUCLEOTIDE SEQUENCE [LARGE SCALE GENOMIC DNA]</scope>
    <source>
        <strain evidence="3">CCUG 58760</strain>
    </source>
</reference>
<dbReference type="GO" id="GO:0051213">
    <property type="term" value="F:dioxygenase activity"/>
    <property type="evidence" value="ECO:0007669"/>
    <property type="project" value="UniProtKB-KW"/>
</dbReference>
<protein>
    <submittedName>
        <fullName evidence="2">Alpha-ketoglutarate-dependent dioxygenase AlkB</fullName>
    </submittedName>
</protein>
<organism evidence="2 3">
    <name type="scientific">Azospirillum himalayense</name>
    <dbReference type="NCBI Taxonomy" id="654847"/>
    <lineage>
        <taxon>Bacteria</taxon>
        <taxon>Pseudomonadati</taxon>
        <taxon>Pseudomonadota</taxon>
        <taxon>Alphaproteobacteria</taxon>
        <taxon>Rhodospirillales</taxon>
        <taxon>Azospirillaceae</taxon>
        <taxon>Azospirillum</taxon>
    </lineage>
</organism>
<evidence type="ECO:0000313" key="2">
    <source>
        <dbReference type="EMBL" id="MFC5357543.1"/>
    </source>
</evidence>
<dbReference type="PANTHER" id="PTHR12463">
    <property type="entry name" value="OXYGENASE-RELATED"/>
    <property type="match status" value="1"/>
</dbReference>
<dbReference type="Proteomes" id="UP001596166">
    <property type="component" value="Unassembled WGS sequence"/>
</dbReference>
<dbReference type="Gene3D" id="2.60.120.590">
    <property type="entry name" value="Alpha-ketoglutarate-dependent dioxygenase AlkB-like"/>
    <property type="match status" value="1"/>
</dbReference>
<dbReference type="PANTHER" id="PTHR12463:SF1">
    <property type="entry name" value="2-OXOGLUTARATE AND FE-DEPENDENT OXYGENASE FAMILY PROTEIN"/>
    <property type="match status" value="1"/>
</dbReference>
<accession>A0ABW0GBP9</accession>
<dbReference type="InterPro" id="IPR027450">
    <property type="entry name" value="AlkB-like"/>
</dbReference>
<dbReference type="Pfam" id="PF13532">
    <property type="entry name" value="2OG-FeII_Oxy_2"/>
    <property type="match status" value="1"/>
</dbReference>
<gene>
    <name evidence="2" type="ORF">ACFPMG_21255</name>
</gene>
<proteinExistence type="predicted"/>
<comment type="caution">
    <text evidence="2">The sequence shown here is derived from an EMBL/GenBank/DDBJ whole genome shotgun (WGS) entry which is preliminary data.</text>
</comment>
<keyword evidence="3" id="KW-1185">Reference proteome</keyword>
<dbReference type="InterPro" id="IPR005123">
    <property type="entry name" value="Oxoglu/Fe-dep_dioxygenase_dom"/>
</dbReference>
<keyword evidence="2" id="KW-0560">Oxidoreductase</keyword>
<dbReference type="InterPro" id="IPR037151">
    <property type="entry name" value="AlkB-like_sf"/>
</dbReference>
<evidence type="ECO:0000259" key="1">
    <source>
        <dbReference type="PROSITE" id="PS51471"/>
    </source>
</evidence>
<dbReference type="SUPFAM" id="SSF51197">
    <property type="entry name" value="Clavaminate synthase-like"/>
    <property type="match status" value="1"/>
</dbReference>